<dbReference type="PANTHER" id="PTHR38690">
    <property type="entry name" value="PROTEASE-RELATED"/>
    <property type="match status" value="1"/>
</dbReference>
<feature type="domain" description="YhdP central" evidence="3">
    <location>
        <begin position="21"/>
        <end position="1281"/>
    </location>
</feature>
<keyword evidence="2" id="KW-1133">Transmembrane helix</keyword>
<feature type="region of interest" description="Disordered" evidence="1">
    <location>
        <begin position="976"/>
        <end position="1010"/>
    </location>
</feature>
<name>A0A075K4N4_9GAMM</name>
<dbReference type="Pfam" id="PF13116">
    <property type="entry name" value="YhdP"/>
    <property type="match status" value="1"/>
</dbReference>
<feature type="transmembrane region" description="Helical" evidence="2">
    <location>
        <begin position="25"/>
        <end position="48"/>
    </location>
</feature>
<dbReference type="PATRIC" id="fig|1217721.7.peg.3773"/>
<dbReference type="InterPro" id="IPR011836">
    <property type="entry name" value="YhdP"/>
</dbReference>
<sequence>MPAAWRRGPAVTTPWLKRTHFCARALAWVAGVAVISLAVLVGLAQMLLPSLARHPQWVEAQLSAKLHRPVTFQSMEGRWQPSGPLFVMRGVTVGAGDGGAALQIPEAELKLDPGGWLLPSRHVVNLHARGLQFDISRDADGAWHVNGIGLAGGEERQKPGFGQLSIGLWLSDTRLDITDNRINRHFTLLADQLRLSRQGRRIRVGALLRREGAPGELRGAGNFSDDGADGKLWISGNNLDLHAMSTGIDLAGYTADNGSGSVESWLDWRDARVVRGLARFHLHDIKLGNPDGASAGADALDGLADVVIGKDGYTVRWAADDGGAAVAVLKGMGTDQASVEVAARNVQLAPLVPWLALKPQLSANLAQWVGTGKPRGQITRASLAWSHAEGLRALDVAFDKVAINPVGKLPGIDGIHGELRGDAQAVAVSLPAQATVLRFPHTFREPFVMSKLGGDVAFWRDDEALHIGTDALDFEGAGFGGQARGEAALPNAGGRPFLDLYATLSHASVDAAKLFWPVDSMSPAAVQWLDQALVAGNVDHGDVLVRGDLKDWPFHANEGRFEARAEISGLELAYGKDWPHAQNVTAVANFINGGMFVETSQGESLGNKVDRAVAIIPELGHTVLDLNVNGSGTGASMLDFVQRSPIGMHHADVLTKLKLGGTGAFDFHLSLPVADASNFILDGRARLKDVDFNAPEWNLQLDKLTGAATFDKAGFHAGPLDTSFRGQPAKLDLAIAGATGQPNTVLSAKLAGRFSMAELTQGYKQLDWLNQVATGRSDFTVGFNIVNTSGSAATTQQLSVDSMLGGMALDFPVPLKKAAEDTLPLHLDMNLPMQGSDVQLSMGQVVRARMRLPQNDSQTLAATFAFGTKAPDAVPDTGIRIRGRPARLDVTGWTQYAASGASNNGPGLESIDVTADQALVFGHPFANMRLLASSQPDGLVVDVDSSGLAGRFNVPLADLSRRGVTARLQRLYWPKDVPAPKKGATPAETAAAQGGAASSPANPATPVVNPAATGITPSALPPFHLWVSDLRFGDSKLGDARLETWPTDRGMHIDQLRTLSHGVQINGVGDWNGTASDSHSHMRIDFAADNMGDMLGAFGYEGLLAGGKVRSQLDATWPGAPSAMELGNMDGKLSINITDGRMPEVGTPGVARLFGLVSVLELPRRLSFDFGDVFGKGLAFDAIAGDFKLGDGNANTDNLQIRSPAAEISIKGRTGVRAKDYDLQVLAIPHAGNSLPVVGAFVGGPIGIAAGFVAQGLLGHGINRAASARYKVTGSWDKPVITLIEKKDVPVPPTVLPSADPSLAPAPASSVGH</sequence>
<dbReference type="NCBIfam" id="TIGR02099">
    <property type="entry name" value="YhdP family protein"/>
    <property type="match status" value="1"/>
</dbReference>
<reference evidence="4 5" key="1">
    <citation type="submission" date="2014-07" db="EMBL/GenBank/DDBJ databases">
        <title>Complete Genome Sequence of Dyella japonica Strain A8 Isolated from Malaysian Tropical Soil.</title>
        <authorList>
            <person name="Hui R.K.H."/>
            <person name="Chen J.-W."/>
            <person name="Chan K.-G."/>
            <person name="Leung F.C.C."/>
        </authorList>
    </citation>
    <scope>NUCLEOTIDE SEQUENCE [LARGE SCALE GENOMIC DNA]</scope>
    <source>
        <strain evidence="4 5">A8</strain>
    </source>
</reference>
<dbReference type="OrthoDB" id="9762238at2"/>
<evidence type="ECO:0000256" key="1">
    <source>
        <dbReference type="SAM" id="MobiDB-lite"/>
    </source>
</evidence>
<keyword evidence="2" id="KW-0472">Membrane</keyword>
<keyword evidence="2" id="KW-0812">Transmembrane</keyword>
<dbReference type="HOGENOM" id="CLU_003522_4_0_6"/>
<dbReference type="KEGG" id="dja:HY57_18370"/>
<dbReference type="STRING" id="1217721.HY57_18370"/>
<organism evidence="4 5">
    <name type="scientific">Dyella japonica A8</name>
    <dbReference type="NCBI Taxonomy" id="1217721"/>
    <lineage>
        <taxon>Bacteria</taxon>
        <taxon>Pseudomonadati</taxon>
        <taxon>Pseudomonadota</taxon>
        <taxon>Gammaproteobacteria</taxon>
        <taxon>Lysobacterales</taxon>
        <taxon>Rhodanobacteraceae</taxon>
        <taxon>Dyella</taxon>
    </lineage>
</organism>
<dbReference type="InterPro" id="IPR025263">
    <property type="entry name" value="YhdP_central"/>
</dbReference>
<evidence type="ECO:0000313" key="4">
    <source>
        <dbReference type="EMBL" id="AIF49070.1"/>
    </source>
</evidence>
<evidence type="ECO:0000313" key="5">
    <source>
        <dbReference type="Proteomes" id="UP000027987"/>
    </source>
</evidence>
<dbReference type="EMBL" id="CP008884">
    <property type="protein sequence ID" value="AIF49070.1"/>
    <property type="molecule type" value="Genomic_DNA"/>
</dbReference>
<dbReference type="Proteomes" id="UP000027987">
    <property type="component" value="Chromosome"/>
</dbReference>
<evidence type="ECO:0000256" key="2">
    <source>
        <dbReference type="SAM" id="Phobius"/>
    </source>
</evidence>
<dbReference type="PANTHER" id="PTHR38690:SF1">
    <property type="entry name" value="PROTEASE"/>
    <property type="match status" value="1"/>
</dbReference>
<proteinExistence type="predicted"/>
<evidence type="ECO:0000259" key="3">
    <source>
        <dbReference type="Pfam" id="PF13116"/>
    </source>
</evidence>
<protein>
    <recommendedName>
        <fullName evidence="3">YhdP central domain-containing protein</fullName>
    </recommendedName>
</protein>
<keyword evidence="5" id="KW-1185">Reference proteome</keyword>
<gene>
    <name evidence="4" type="ORF">HY57_18370</name>
</gene>
<feature type="compositionally biased region" description="Low complexity" evidence="1">
    <location>
        <begin position="980"/>
        <end position="1010"/>
    </location>
</feature>
<accession>A0A075K4N4</accession>